<dbReference type="Proteomes" id="UP000288291">
    <property type="component" value="Unassembled WGS sequence"/>
</dbReference>
<sequence length="209" mass="24481">MKTKRRNKSRERGRKAPSLLRAFGLDKGSKQDARDQSIIEYLGYSSCSQDGILDLKDGTKARFLRVHSTDLYSLDGETRSKYLDSFTAFNRVYSNDYKIVVMSTRIDTSEQQQYFRHLKNGIRLPKTRYEKMRLRLVNEMLLQAVMLSRDTEDYSDVRFYIMIFGEDNHDIKVNTRTAQFADQGLMGLQPLNYDETVKVLFRENNLNSK</sequence>
<proteinExistence type="predicted"/>
<name>A0A437SWD6_9LACO</name>
<accession>A0A437SWD6</accession>
<evidence type="ECO:0000313" key="1">
    <source>
        <dbReference type="EMBL" id="RVU71223.1"/>
    </source>
</evidence>
<protein>
    <submittedName>
        <fullName evidence="1">Uncharacterized protein</fullName>
    </submittedName>
</protein>
<dbReference type="AlphaFoldDB" id="A0A437SWD6"/>
<evidence type="ECO:0000313" key="2">
    <source>
        <dbReference type="Proteomes" id="UP000288291"/>
    </source>
</evidence>
<keyword evidence="2" id="KW-1185">Reference proteome</keyword>
<dbReference type="EMBL" id="RXIA01000006">
    <property type="protein sequence ID" value="RVU71223.1"/>
    <property type="molecule type" value="Genomic_DNA"/>
</dbReference>
<gene>
    <name evidence="1" type="ORF">EJK17_03230</name>
</gene>
<organism evidence="1 2">
    <name type="scientific">Lactobacillus xujianguonis</name>
    <dbReference type="NCBI Taxonomy" id="2495899"/>
    <lineage>
        <taxon>Bacteria</taxon>
        <taxon>Bacillati</taxon>
        <taxon>Bacillota</taxon>
        <taxon>Bacilli</taxon>
        <taxon>Lactobacillales</taxon>
        <taxon>Lactobacillaceae</taxon>
        <taxon>Lactobacillus</taxon>
    </lineage>
</organism>
<comment type="caution">
    <text evidence="1">The sequence shown here is derived from an EMBL/GenBank/DDBJ whole genome shotgun (WGS) entry which is preliminary data.</text>
</comment>
<dbReference type="RefSeq" id="WP_127796184.1">
    <property type="nucleotide sequence ID" value="NZ_ML136875.1"/>
</dbReference>
<reference evidence="1 2" key="1">
    <citation type="submission" date="2018-12" db="EMBL/GenBank/DDBJ databases">
        <authorList>
            <person name="Meng J."/>
        </authorList>
    </citation>
    <scope>NUCLEOTIDE SEQUENCE [LARGE SCALE GENOMIC DNA]</scope>
    <source>
        <strain evidence="1 2">HT111-2</strain>
    </source>
</reference>